<reference evidence="5 6" key="1">
    <citation type="submission" date="2017-03" db="EMBL/GenBank/DDBJ databases">
        <authorList>
            <person name="Afonso C.L."/>
            <person name="Miller P.J."/>
            <person name="Scott M.A."/>
            <person name="Spackman E."/>
            <person name="Goraichik I."/>
            <person name="Dimitrov K.M."/>
            <person name="Suarez D.L."/>
            <person name="Swayne D.E."/>
        </authorList>
    </citation>
    <scope>NUCLEOTIDE SEQUENCE [LARGE SCALE GENOMIC DNA]</scope>
    <source>
        <strain evidence="5 6">CECT 8397</strain>
    </source>
</reference>
<evidence type="ECO:0000259" key="4">
    <source>
        <dbReference type="PROSITE" id="PS51891"/>
    </source>
</evidence>
<dbReference type="SUPFAM" id="SSF51316">
    <property type="entry name" value="Mss4-like"/>
    <property type="match status" value="1"/>
</dbReference>
<keyword evidence="2" id="KW-0479">Metal-binding</keyword>
<evidence type="ECO:0000256" key="1">
    <source>
        <dbReference type="ARBA" id="ARBA00005495"/>
    </source>
</evidence>
<dbReference type="InterPro" id="IPR006913">
    <property type="entry name" value="CENP-V/GFA"/>
</dbReference>
<comment type="similarity">
    <text evidence="1">Belongs to the Gfa family.</text>
</comment>
<organism evidence="5 6">
    <name type="scientific">Pseudooctadecabacter jejudonensis</name>
    <dbReference type="NCBI Taxonomy" id="1391910"/>
    <lineage>
        <taxon>Bacteria</taxon>
        <taxon>Pseudomonadati</taxon>
        <taxon>Pseudomonadota</taxon>
        <taxon>Alphaproteobacteria</taxon>
        <taxon>Rhodobacterales</taxon>
        <taxon>Paracoccaceae</taxon>
        <taxon>Pseudooctadecabacter</taxon>
    </lineage>
</organism>
<dbReference type="GO" id="GO:0051907">
    <property type="term" value="F:S-(hydroxymethyl)glutathione synthase activity"/>
    <property type="evidence" value="ECO:0007669"/>
    <property type="project" value="UniProtKB-EC"/>
</dbReference>
<dbReference type="Pfam" id="PF04828">
    <property type="entry name" value="GFA"/>
    <property type="match status" value="1"/>
</dbReference>
<evidence type="ECO:0000256" key="3">
    <source>
        <dbReference type="ARBA" id="ARBA00022833"/>
    </source>
</evidence>
<dbReference type="InterPro" id="IPR011057">
    <property type="entry name" value="Mss4-like_sf"/>
</dbReference>
<dbReference type="RefSeq" id="WP_085863394.1">
    <property type="nucleotide sequence ID" value="NZ_FWFT01000001.1"/>
</dbReference>
<evidence type="ECO:0000313" key="6">
    <source>
        <dbReference type="Proteomes" id="UP000193623"/>
    </source>
</evidence>
<gene>
    <name evidence="5" type="ORF">PSJ8397_01003</name>
</gene>
<dbReference type="EC" id="4.4.1.22" evidence="5"/>
<keyword evidence="5" id="KW-0456">Lyase</keyword>
<dbReference type="PROSITE" id="PS51891">
    <property type="entry name" value="CENP_V_GFA"/>
    <property type="match status" value="1"/>
</dbReference>
<dbReference type="EMBL" id="FWFT01000001">
    <property type="protein sequence ID" value="SLN23613.1"/>
    <property type="molecule type" value="Genomic_DNA"/>
</dbReference>
<dbReference type="Proteomes" id="UP000193623">
    <property type="component" value="Unassembled WGS sequence"/>
</dbReference>
<dbReference type="PANTHER" id="PTHR28620:SF1">
    <property type="entry name" value="CENP-V_GFA DOMAIN-CONTAINING PROTEIN"/>
    <property type="match status" value="1"/>
</dbReference>
<dbReference type="AlphaFoldDB" id="A0A1Y5RRZ3"/>
<dbReference type="GO" id="GO:0046872">
    <property type="term" value="F:metal ion binding"/>
    <property type="evidence" value="ECO:0007669"/>
    <property type="project" value="UniProtKB-KW"/>
</dbReference>
<evidence type="ECO:0000256" key="2">
    <source>
        <dbReference type="ARBA" id="ARBA00022723"/>
    </source>
</evidence>
<name>A0A1Y5RRZ3_9RHOB</name>
<sequence length="120" mass="13151">MTKVACHCGAVELRVTLAEPIAQGRRCDCSFCRRRGVPAVTVKRPDLEVVKGADKLSVYTWGTGTAKHHFCSVCGIYTHHQRRSNPNEYGVNMAAIDGVHLPDYDPIGWFDGVNHPSDAG</sequence>
<keyword evidence="3" id="KW-0862">Zinc</keyword>
<dbReference type="InterPro" id="IPR052355">
    <property type="entry name" value="CENP-V-like"/>
</dbReference>
<accession>A0A1Y5RRZ3</accession>
<dbReference type="PANTHER" id="PTHR28620">
    <property type="entry name" value="CENTROMERE PROTEIN V"/>
    <property type="match status" value="1"/>
</dbReference>
<protein>
    <submittedName>
        <fullName evidence="5">Putative glutathione-dependent formaldehyde-activating enzyme</fullName>
        <ecNumber evidence="5">4.4.1.22</ecNumber>
    </submittedName>
</protein>
<keyword evidence="6" id="KW-1185">Reference proteome</keyword>
<evidence type="ECO:0000313" key="5">
    <source>
        <dbReference type="EMBL" id="SLN23613.1"/>
    </source>
</evidence>
<dbReference type="OrthoDB" id="9807246at2"/>
<feature type="domain" description="CENP-V/GFA" evidence="4">
    <location>
        <begin position="1"/>
        <end position="105"/>
    </location>
</feature>
<dbReference type="Gene3D" id="2.170.150.70">
    <property type="match status" value="1"/>
</dbReference>
<proteinExistence type="inferred from homology"/>